<organism evidence="2 3">
    <name type="scientific">Candidatus Clostridium eludens</name>
    <dbReference type="NCBI Taxonomy" id="3381663"/>
    <lineage>
        <taxon>Bacteria</taxon>
        <taxon>Bacillati</taxon>
        <taxon>Bacillota</taxon>
        <taxon>Clostridia</taxon>
        <taxon>Eubacteriales</taxon>
        <taxon>Clostridiaceae</taxon>
        <taxon>Clostridium</taxon>
    </lineage>
</organism>
<feature type="transmembrane region" description="Helical" evidence="1">
    <location>
        <begin position="357"/>
        <end position="375"/>
    </location>
</feature>
<dbReference type="Gene3D" id="3.30.70.1430">
    <property type="entry name" value="Multidrug efflux transporter AcrB pore domain"/>
    <property type="match status" value="2"/>
</dbReference>
<feature type="transmembrane region" description="Helical" evidence="1">
    <location>
        <begin position="959"/>
        <end position="980"/>
    </location>
</feature>
<dbReference type="EMBL" id="JBJHZX010000006">
    <property type="protein sequence ID" value="MFL0194998.1"/>
    <property type="molecule type" value="Genomic_DNA"/>
</dbReference>
<feature type="transmembrane region" description="Helical" evidence="1">
    <location>
        <begin position="861"/>
        <end position="880"/>
    </location>
</feature>
<comment type="caution">
    <text evidence="2">The sequence shown here is derived from an EMBL/GenBank/DDBJ whole genome shotgun (WGS) entry which is preliminary data.</text>
</comment>
<dbReference type="Proteomes" id="UP001623660">
    <property type="component" value="Unassembled WGS sequence"/>
</dbReference>
<feature type="transmembrane region" description="Helical" evidence="1">
    <location>
        <begin position="913"/>
        <end position="938"/>
    </location>
</feature>
<feature type="transmembrane region" description="Helical" evidence="1">
    <location>
        <begin position="460"/>
        <end position="483"/>
    </location>
</feature>
<keyword evidence="1" id="KW-0812">Transmembrane</keyword>
<dbReference type="Gene3D" id="3.30.70.1320">
    <property type="entry name" value="Multidrug efflux transporter AcrB pore domain like"/>
    <property type="match status" value="1"/>
</dbReference>
<feature type="transmembrane region" description="Helical" evidence="1">
    <location>
        <begin position="992"/>
        <end position="1016"/>
    </location>
</feature>
<dbReference type="RefSeq" id="WP_406791122.1">
    <property type="nucleotide sequence ID" value="NZ_JBJHZX010000006.1"/>
</dbReference>
<dbReference type="PANTHER" id="PTHR32063:SF0">
    <property type="entry name" value="SWARMING MOTILITY PROTEIN SWRC"/>
    <property type="match status" value="1"/>
</dbReference>
<evidence type="ECO:0000313" key="3">
    <source>
        <dbReference type="Proteomes" id="UP001623660"/>
    </source>
</evidence>
<proteinExistence type="predicted"/>
<feature type="transmembrane region" description="Helical" evidence="1">
    <location>
        <begin position="387"/>
        <end position="407"/>
    </location>
</feature>
<evidence type="ECO:0000313" key="2">
    <source>
        <dbReference type="EMBL" id="MFL0194998.1"/>
    </source>
</evidence>
<feature type="transmembrane region" description="Helical" evidence="1">
    <location>
        <begin position="331"/>
        <end position="350"/>
    </location>
</feature>
<reference evidence="2 3" key="1">
    <citation type="submission" date="2024-11" db="EMBL/GenBank/DDBJ databases">
        <authorList>
            <person name="Heng Y.C."/>
            <person name="Lim A.C.H."/>
            <person name="Lee J.K.Y."/>
            <person name="Kittelmann S."/>
        </authorList>
    </citation>
    <scope>NUCLEOTIDE SEQUENCE [LARGE SCALE GENOMIC DNA]</scope>
    <source>
        <strain evidence="2 3">WILCCON 0269</strain>
    </source>
</reference>
<feature type="transmembrane region" description="Helical" evidence="1">
    <location>
        <begin position="887"/>
        <end position="907"/>
    </location>
</feature>
<dbReference type="Gene3D" id="1.20.1640.10">
    <property type="entry name" value="Multidrug efflux transporter AcrB transmembrane domain"/>
    <property type="match status" value="2"/>
</dbReference>
<feature type="transmembrane region" description="Helical" evidence="1">
    <location>
        <begin position="538"/>
        <end position="559"/>
    </location>
</feature>
<dbReference type="Gene3D" id="3.30.70.1440">
    <property type="entry name" value="Multidrug efflux transporter AcrB pore domain"/>
    <property type="match status" value="1"/>
</dbReference>
<accession>A0ABW8SGP8</accession>
<dbReference type="Pfam" id="PF00873">
    <property type="entry name" value="ACR_tran"/>
    <property type="match status" value="1"/>
</dbReference>
<dbReference type="PRINTS" id="PR00702">
    <property type="entry name" value="ACRIFLAVINRP"/>
</dbReference>
<name>A0ABW8SGP8_9CLOT</name>
<keyword evidence="3" id="KW-1185">Reference proteome</keyword>
<dbReference type="SUPFAM" id="SSF82866">
    <property type="entry name" value="Multidrug efflux transporter AcrB transmembrane domain"/>
    <property type="match status" value="2"/>
</dbReference>
<feature type="transmembrane region" description="Helical" evidence="1">
    <location>
        <begin position="428"/>
        <end position="448"/>
    </location>
</feature>
<dbReference type="PANTHER" id="PTHR32063">
    <property type="match status" value="1"/>
</dbReference>
<gene>
    <name evidence="2" type="ORF">ACJDU8_05325</name>
</gene>
<protein>
    <submittedName>
        <fullName evidence="2">Efflux RND transporter permease subunit</fullName>
    </submittedName>
</protein>
<dbReference type="InterPro" id="IPR027463">
    <property type="entry name" value="AcrB_DN_DC_subdom"/>
</dbReference>
<dbReference type="SUPFAM" id="SSF82714">
    <property type="entry name" value="Multidrug efflux transporter AcrB TolC docking domain, DN and DC subdomains"/>
    <property type="match status" value="2"/>
</dbReference>
<keyword evidence="1" id="KW-0472">Membrane</keyword>
<dbReference type="Gene3D" id="3.30.2090.10">
    <property type="entry name" value="Multidrug efflux transporter AcrB TolC docking domain, DN and DC subdomains"/>
    <property type="match status" value="2"/>
</dbReference>
<evidence type="ECO:0000256" key="1">
    <source>
        <dbReference type="SAM" id="Phobius"/>
    </source>
</evidence>
<feature type="transmembrane region" description="Helical" evidence="1">
    <location>
        <begin position="12"/>
        <end position="32"/>
    </location>
</feature>
<sequence>MSITEISVKRPAAITMVVLLLIGFGVLGYTNLGASLFPSMSIPVITISDTYGGASAEDIKEDIIKPIEDAVSGISGVNTIDSTSQEGTGNVMIEFKDGTDINSAFLDVQKAVSNAQGKLPSEASTPVISKMNSDDMPVMTLAISGTASPDELYNEADKIKTQLEKVTGVGQVSLGGADKKQVMIKLDKPAVEYYGVNVSSILSKLKSENASTPAGQIKQDKVDKSVRAIGEFQSIDEVKNLLVSTNNGGTVRLGDIADVKLETPDVTSETKLNGKKTISLDVKKQSDANVVEVVNNIKEEINTLQKTMPKNMSIITASDTTVFIKDSLSEIKHSLIEGIITTAIVLLFFLKSWRSSLVVLVAIPTSLIATFFMMYKLKFTLNMMSLMALSLCIGILVDDSIVVLENIQRHLAQGKNPIRAAIEGRKEIGMAAVAITLCDVVVFAPIAFMSGIVGEYFRQFGLTIVCATLFSLFISFTATPMLASRFFKPKAEGAEGSLKKYKNGVIQKLSGKFNKFMEKVTESYKKILLWSLDNRGKVLVGLVACIIASVALIPLGFVGTEFMSNSDQSSFSISASLTPGSSLKETDDKAVQLENYLKTIKEVKYYYTQVSDASIKVDVTLVPKSQRKKTQTQLASQVRNWGKTKLTGVDFSVSESQMGGGEGLNSSSAISVKISGDNEDTLKDLSKKVQEEIKLVSGTTDISSSLDADDSEIRVKIDKLAAAQYGVSTSDIESTLRTCLQGSSAGTYRGDPDSEYDITLKFADGQVKSAADIGSIKIQNSSSQQISLDQVASIVEADSAKSISREDRQDVVTVSANIEGRDLGSVNIDIKNRISAMSIPVGYSVSYGGSQKQMGDTFSTLIKAIIASIVLVYMILVVLYESFLTPLVRMLALPCAIIGALVILALTRNTINMMSLIGFIMLDGLASKNGTLLIDYTNTLKKQGMGLKEALIVAGTTRLRPIIMTSLTMVVGMLPSALAIGEGSETRAGMAWVIIGGMIASTILSPIILPVVYTLMDDFKHWIFRNRNRKSYVTEGN</sequence>
<keyword evidence="1" id="KW-1133">Transmembrane helix</keyword>
<dbReference type="InterPro" id="IPR001036">
    <property type="entry name" value="Acrflvin-R"/>
</dbReference>
<dbReference type="SUPFAM" id="SSF82693">
    <property type="entry name" value="Multidrug efflux transporter AcrB pore domain, PN1, PN2, PC1 and PC2 subdomains"/>
    <property type="match status" value="3"/>
</dbReference>